<evidence type="ECO:0000256" key="5">
    <source>
        <dbReference type="ARBA" id="ARBA00023002"/>
    </source>
</evidence>
<dbReference type="PROSITE" id="PS00086">
    <property type="entry name" value="CYTOCHROME_P450"/>
    <property type="match status" value="1"/>
</dbReference>
<reference evidence="10" key="1">
    <citation type="journal article" date="2015" name="PLoS ONE">
        <title>Ovarian Ecdysteroidogenesis in Both Immature and Mature Stages of an Acari, Ornithodoros moubata.</title>
        <authorList>
            <person name="Ogihara M.H."/>
            <person name="Hikiba J."/>
            <person name="Suzuki Y."/>
            <person name="Taylor D."/>
            <person name="Kataoka H."/>
        </authorList>
    </citation>
    <scope>NUCLEOTIDE SEQUENCE</scope>
</reference>
<proteinExistence type="evidence at transcript level"/>
<dbReference type="PRINTS" id="PR00385">
    <property type="entry name" value="P450"/>
</dbReference>
<keyword evidence="7 9" id="KW-0503">Monooxygenase</keyword>
<dbReference type="InterPro" id="IPR050479">
    <property type="entry name" value="CYP11_CYP27_families"/>
</dbReference>
<comment type="similarity">
    <text evidence="2 9">Belongs to the cytochrome P450 family.</text>
</comment>
<feature type="binding site" description="axial binding residue" evidence="8">
    <location>
        <position position="452"/>
    </location>
    <ligand>
        <name>heme</name>
        <dbReference type="ChEBI" id="CHEBI:30413"/>
    </ligand>
    <ligandPart>
        <name>Fe</name>
        <dbReference type="ChEBI" id="CHEBI:18248"/>
    </ligandPart>
</feature>
<accession>A0A0G4CRE2</accession>
<dbReference type="InterPro" id="IPR001128">
    <property type="entry name" value="Cyt_P450"/>
</dbReference>
<dbReference type="GO" id="GO:0004497">
    <property type="term" value="F:monooxygenase activity"/>
    <property type="evidence" value="ECO:0007669"/>
    <property type="project" value="UniProtKB-KW"/>
</dbReference>
<dbReference type="AlphaFoldDB" id="A0A0G4CRE2"/>
<dbReference type="Gene3D" id="1.10.630.10">
    <property type="entry name" value="Cytochrome P450"/>
    <property type="match status" value="1"/>
</dbReference>
<evidence type="ECO:0000256" key="6">
    <source>
        <dbReference type="ARBA" id="ARBA00023004"/>
    </source>
</evidence>
<dbReference type="SUPFAM" id="SSF48264">
    <property type="entry name" value="Cytochrome P450"/>
    <property type="match status" value="1"/>
</dbReference>
<evidence type="ECO:0000256" key="9">
    <source>
        <dbReference type="RuleBase" id="RU000461"/>
    </source>
</evidence>
<dbReference type="GO" id="GO:0016705">
    <property type="term" value="F:oxidoreductase activity, acting on paired donors, with incorporation or reduction of molecular oxygen"/>
    <property type="evidence" value="ECO:0007669"/>
    <property type="project" value="InterPro"/>
</dbReference>
<dbReference type="InterPro" id="IPR002401">
    <property type="entry name" value="Cyt_P450_E_grp-I"/>
</dbReference>
<dbReference type="GO" id="GO:0005506">
    <property type="term" value="F:iron ion binding"/>
    <property type="evidence" value="ECO:0007669"/>
    <property type="project" value="InterPro"/>
</dbReference>
<keyword evidence="6 8" id="KW-0408">Iron</keyword>
<protein>
    <submittedName>
        <fullName evidence="10">Cytochrome P450</fullName>
    </submittedName>
</protein>
<keyword evidence="5 9" id="KW-0560">Oxidoreductase</keyword>
<dbReference type="InterPro" id="IPR036396">
    <property type="entry name" value="Cyt_P450_sf"/>
</dbReference>
<evidence type="ECO:0000256" key="3">
    <source>
        <dbReference type="ARBA" id="ARBA00022617"/>
    </source>
</evidence>
<keyword evidence="3 8" id="KW-0349">Heme</keyword>
<dbReference type="Pfam" id="PF00067">
    <property type="entry name" value="p450"/>
    <property type="match status" value="1"/>
</dbReference>
<organism evidence="10">
    <name type="scientific">Ornithodoros moubata</name>
    <name type="common">Soft tick</name>
    <name type="synonym">Argasid tick</name>
    <dbReference type="NCBI Taxonomy" id="6938"/>
    <lineage>
        <taxon>Eukaryota</taxon>
        <taxon>Metazoa</taxon>
        <taxon>Ecdysozoa</taxon>
        <taxon>Arthropoda</taxon>
        <taxon>Chelicerata</taxon>
        <taxon>Arachnida</taxon>
        <taxon>Acari</taxon>
        <taxon>Parasitiformes</taxon>
        <taxon>Ixodida</taxon>
        <taxon>Ixodoidea</taxon>
        <taxon>Argasidae</taxon>
        <taxon>Ornithodorinae</taxon>
        <taxon>Ornithodoros</taxon>
    </lineage>
</organism>
<sequence length="513" mass="58296">MRQSCGRLVCRSIASEPSFSLGHPELEKKQLSLPVTCNAKPFDCIPGPRPSLPFIGTSWQYFRGGRYSLFKLHEACMDKYCRYGDLMKEEYQWRSPVVHAFNPNDFETVFRHQGRCPVRPPNAFVSKYRRERADRYDSVGLSNALGEEWYKLRSALAPVLLQMKNVQTLCSQQERISEHFAMYLKGLRNPEDDSIDNIQDPLYRFTLESIFMLCLNSRLGCLSENGTKDAATVIAAAKSLFGAYQRLYYGLPLWKYFNTPAFREYQETEDTLYDVTLRYLEECGQQTSPQADDGEKTLLQALLAAPGLSKKDRHLTIMDFIAGGVFTATNALCILLHHLACNPSTQEKLYTELKAVDWKAMQCSYLRACIKESFRLSPTVPGVMRILPEAVTLSGYNVPAGVPIFANFLVPCSLEKYFPAPSVFRPERWLGPERMAIHPFIMLPFGHGARMCAGRRFAELELMTATAKVVEHFVLEPVTKVLELNYIFVMAPSHPVGIQFHDRSSQRHSVTTS</sequence>
<evidence type="ECO:0000256" key="7">
    <source>
        <dbReference type="ARBA" id="ARBA00023033"/>
    </source>
</evidence>
<dbReference type="CDD" id="cd11054">
    <property type="entry name" value="CYP24A1-like"/>
    <property type="match status" value="1"/>
</dbReference>
<name>A0A0G4CRE2_ORNMO</name>
<evidence type="ECO:0000256" key="4">
    <source>
        <dbReference type="ARBA" id="ARBA00022723"/>
    </source>
</evidence>
<keyword evidence="4 8" id="KW-0479">Metal-binding</keyword>
<dbReference type="GO" id="GO:0020037">
    <property type="term" value="F:heme binding"/>
    <property type="evidence" value="ECO:0007669"/>
    <property type="project" value="InterPro"/>
</dbReference>
<evidence type="ECO:0000256" key="2">
    <source>
        <dbReference type="ARBA" id="ARBA00010617"/>
    </source>
</evidence>
<evidence type="ECO:0000256" key="8">
    <source>
        <dbReference type="PIRSR" id="PIRSR602401-1"/>
    </source>
</evidence>
<evidence type="ECO:0000313" key="10">
    <source>
        <dbReference type="EMBL" id="BAR80872.1"/>
    </source>
</evidence>
<evidence type="ECO:0000256" key="1">
    <source>
        <dbReference type="ARBA" id="ARBA00001971"/>
    </source>
</evidence>
<dbReference type="InterPro" id="IPR017972">
    <property type="entry name" value="Cyt_P450_CS"/>
</dbReference>
<dbReference type="PANTHER" id="PTHR24279">
    <property type="entry name" value="CYTOCHROME P450"/>
    <property type="match status" value="1"/>
</dbReference>
<dbReference type="PANTHER" id="PTHR24279:SF120">
    <property type="entry name" value="CYTOCHROME P450"/>
    <property type="match status" value="1"/>
</dbReference>
<comment type="cofactor">
    <cofactor evidence="1 8">
        <name>heme</name>
        <dbReference type="ChEBI" id="CHEBI:30413"/>
    </cofactor>
</comment>
<dbReference type="EMBL" id="LC017701">
    <property type="protein sequence ID" value="BAR80872.1"/>
    <property type="molecule type" value="mRNA"/>
</dbReference>
<dbReference type="PRINTS" id="PR00463">
    <property type="entry name" value="EP450I"/>
</dbReference>
<gene>
    <name evidence="10" type="primary">CYP314A1</name>
</gene>
<dbReference type="FunFam" id="1.10.630.10:FF:000006">
    <property type="entry name" value="Cytochrome P450 302a1, mitochondrial"/>
    <property type="match status" value="1"/>
</dbReference>